<name>A0A0A9A9Q7_ARUDO</name>
<protein>
    <submittedName>
        <fullName evidence="1">Uncharacterized protein</fullName>
    </submittedName>
</protein>
<reference evidence="1" key="1">
    <citation type="submission" date="2014-09" db="EMBL/GenBank/DDBJ databases">
        <authorList>
            <person name="Magalhaes I.L.F."/>
            <person name="Oliveira U."/>
            <person name="Santos F.R."/>
            <person name="Vidigal T.H.D.A."/>
            <person name="Brescovit A.D."/>
            <person name="Santos A.J."/>
        </authorList>
    </citation>
    <scope>NUCLEOTIDE SEQUENCE</scope>
    <source>
        <tissue evidence="1">Shoot tissue taken approximately 20 cm above the soil surface</tissue>
    </source>
</reference>
<reference evidence="1" key="2">
    <citation type="journal article" date="2015" name="Data Brief">
        <title>Shoot transcriptome of the giant reed, Arundo donax.</title>
        <authorList>
            <person name="Barrero R.A."/>
            <person name="Guerrero F.D."/>
            <person name="Moolhuijzen P."/>
            <person name="Goolsby J.A."/>
            <person name="Tidwell J."/>
            <person name="Bellgard S.E."/>
            <person name="Bellgard M.I."/>
        </authorList>
    </citation>
    <scope>NUCLEOTIDE SEQUENCE</scope>
    <source>
        <tissue evidence="1">Shoot tissue taken approximately 20 cm above the soil surface</tissue>
    </source>
</reference>
<dbReference type="AlphaFoldDB" id="A0A0A9A9Q7"/>
<organism evidence="1">
    <name type="scientific">Arundo donax</name>
    <name type="common">Giant reed</name>
    <name type="synonym">Donax arundinaceus</name>
    <dbReference type="NCBI Taxonomy" id="35708"/>
    <lineage>
        <taxon>Eukaryota</taxon>
        <taxon>Viridiplantae</taxon>
        <taxon>Streptophyta</taxon>
        <taxon>Embryophyta</taxon>
        <taxon>Tracheophyta</taxon>
        <taxon>Spermatophyta</taxon>
        <taxon>Magnoliopsida</taxon>
        <taxon>Liliopsida</taxon>
        <taxon>Poales</taxon>
        <taxon>Poaceae</taxon>
        <taxon>PACMAD clade</taxon>
        <taxon>Arundinoideae</taxon>
        <taxon>Arundineae</taxon>
        <taxon>Arundo</taxon>
    </lineage>
</organism>
<proteinExistence type="predicted"/>
<sequence>MVYMVTSYRKLLVSHSATFFLRSYHKPFTRLHMLELNCTTYFHL</sequence>
<dbReference type="EMBL" id="GBRH01251262">
    <property type="protein sequence ID" value="JAD46633.1"/>
    <property type="molecule type" value="Transcribed_RNA"/>
</dbReference>
<accession>A0A0A9A9Q7</accession>
<evidence type="ECO:0000313" key="1">
    <source>
        <dbReference type="EMBL" id="JAD46633.1"/>
    </source>
</evidence>